<dbReference type="Gene3D" id="3.90.1720.10">
    <property type="entry name" value="endopeptidase domain like (from Nostoc punctiforme)"/>
    <property type="match status" value="1"/>
</dbReference>
<keyword evidence="4" id="KW-0788">Thiol protease</keyword>
<keyword evidence="7" id="KW-1185">Reference proteome</keyword>
<dbReference type="InterPro" id="IPR000064">
    <property type="entry name" value="NLP_P60_dom"/>
</dbReference>
<dbReference type="GO" id="GO:0008234">
    <property type="term" value="F:cysteine-type peptidase activity"/>
    <property type="evidence" value="ECO:0007669"/>
    <property type="project" value="UniProtKB-KW"/>
</dbReference>
<comment type="caution">
    <text evidence="6">The sequence shown here is derived from an EMBL/GenBank/DDBJ whole genome shotgun (WGS) entry which is preliminary data.</text>
</comment>
<evidence type="ECO:0000259" key="5">
    <source>
        <dbReference type="PROSITE" id="PS51935"/>
    </source>
</evidence>
<dbReference type="PANTHER" id="PTHR47053">
    <property type="entry name" value="MUREIN DD-ENDOPEPTIDASE MEPH-RELATED"/>
    <property type="match status" value="1"/>
</dbReference>
<feature type="domain" description="NlpC/P60" evidence="5">
    <location>
        <begin position="77"/>
        <end position="207"/>
    </location>
</feature>
<name>A0A4R1B568_9BACT</name>
<accession>A0A4R1B568</accession>
<dbReference type="PROSITE" id="PS51935">
    <property type="entry name" value="NLPC_P60"/>
    <property type="match status" value="1"/>
</dbReference>
<evidence type="ECO:0000256" key="2">
    <source>
        <dbReference type="ARBA" id="ARBA00022670"/>
    </source>
</evidence>
<reference evidence="6 7" key="1">
    <citation type="submission" date="2019-03" db="EMBL/GenBank/DDBJ databases">
        <authorList>
            <person name="Kim M.K.M."/>
        </authorList>
    </citation>
    <scope>NUCLEOTIDE SEQUENCE [LARGE SCALE GENOMIC DNA]</scope>
    <source>
        <strain evidence="6 7">17J68-12</strain>
    </source>
</reference>
<comment type="similarity">
    <text evidence="1">Belongs to the peptidase C40 family.</text>
</comment>
<sequence length="208" mass="22599">MKTPYIALFLLAACGAPRGTDPGWTTVPDTLQASDSGQAYADTVRTEMVRADSHRVNRTGLNDTAIVAKAQGIDTRNVRPDELLAFAKTLIGTPYVYGSTNPKVGFDCSGFITYVFNHFNIKVPRSSIDFTAVGPTIDTAAARPGDLILFTGTNPQERDVGHMGIVVSRDPSGLQFIHSTSGKIHGVTITPFNDYYKTRFVRVARVFP</sequence>
<dbReference type="GO" id="GO:0006508">
    <property type="term" value="P:proteolysis"/>
    <property type="evidence" value="ECO:0007669"/>
    <property type="project" value="UniProtKB-KW"/>
</dbReference>
<dbReference type="SUPFAM" id="SSF54001">
    <property type="entry name" value="Cysteine proteinases"/>
    <property type="match status" value="1"/>
</dbReference>
<dbReference type="InterPro" id="IPR051202">
    <property type="entry name" value="Peptidase_C40"/>
</dbReference>
<dbReference type="PANTHER" id="PTHR47053:SF1">
    <property type="entry name" value="MUREIN DD-ENDOPEPTIDASE MEPH-RELATED"/>
    <property type="match status" value="1"/>
</dbReference>
<evidence type="ECO:0000256" key="1">
    <source>
        <dbReference type="ARBA" id="ARBA00007074"/>
    </source>
</evidence>
<evidence type="ECO:0000313" key="7">
    <source>
        <dbReference type="Proteomes" id="UP000295334"/>
    </source>
</evidence>
<keyword evidence="3" id="KW-0378">Hydrolase</keyword>
<dbReference type="InterPro" id="IPR038765">
    <property type="entry name" value="Papain-like_cys_pep_sf"/>
</dbReference>
<dbReference type="RefSeq" id="WP_131449930.1">
    <property type="nucleotide sequence ID" value="NZ_SJZI01000046.1"/>
</dbReference>
<protein>
    <submittedName>
        <fullName evidence="6">NlpC/P60 family protein</fullName>
    </submittedName>
</protein>
<dbReference type="AlphaFoldDB" id="A0A4R1B568"/>
<dbReference type="EMBL" id="SJZI01000046">
    <property type="protein sequence ID" value="TCJ13274.1"/>
    <property type="molecule type" value="Genomic_DNA"/>
</dbReference>
<organism evidence="6 7">
    <name type="scientific">Flaviaesturariibacter flavus</name>
    <dbReference type="NCBI Taxonomy" id="2502780"/>
    <lineage>
        <taxon>Bacteria</taxon>
        <taxon>Pseudomonadati</taxon>
        <taxon>Bacteroidota</taxon>
        <taxon>Chitinophagia</taxon>
        <taxon>Chitinophagales</taxon>
        <taxon>Chitinophagaceae</taxon>
        <taxon>Flaviaestuariibacter</taxon>
    </lineage>
</organism>
<dbReference type="OrthoDB" id="9807055at2"/>
<evidence type="ECO:0000256" key="4">
    <source>
        <dbReference type="ARBA" id="ARBA00022807"/>
    </source>
</evidence>
<dbReference type="Proteomes" id="UP000295334">
    <property type="component" value="Unassembled WGS sequence"/>
</dbReference>
<dbReference type="Pfam" id="PF00877">
    <property type="entry name" value="NLPC_P60"/>
    <property type="match status" value="1"/>
</dbReference>
<proteinExistence type="inferred from homology"/>
<keyword evidence="2" id="KW-0645">Protease</keyword>
<gene>
    <name evidence="6" type="ORF">EPD60_12820</name>
</gene>
<evidence type="ECO:0000256" key="3">
    <source>
        <dbReference type="ARBA" id="ARBA00022801"/>
    </source>
</evidence>
<evidence type="ECO:0000313" key="6">
    <source>
        <dbReference type="EMBL" id="TCJ13274.1"/>
    </source>
</evidence>